<feature type="domain" description="Protein kinase" evidence="2">
    <location>
        <begin position="67"/>
        <end position="312"/>
    </location>
</feature>
<evidence type="ECO:0000256" key="1">
    <source>
        <dbReference type="SAM" id="MobiDB-lite"/>
    </source>
</evidence>
<keyword evidence="4" id="KW-1185">Reference proteome</keyword>
<dbReference type="SUPFAM" id="SSF56112">
    <property type="entry name" value="Protein kinase-like (PK-like)"/>
    <property type="match status" value="1"/>
</dbReference>
<sequence>MSAENSSCDSDADFDQTYIFDPNETSTNTDGDAVAENAVVSGRADPEPKLKPKVDVEVRSWRRKADGADGSSPGEGRYESNFRHRVIIFQKGKEYFHTTTKNRDILAQNLHLGALNLVRIPPEDVYPKFKQGLTEVPDSLPNTYIREPYLTSWTPEEQGQALIADLLLEQAEVYEILKNHPHPNIRQYYGCVVEDDRIIGLRLAKSGTSLRKVLPNASLAEKKMYYEGIEKGIHHLHQLGLVHNDLKPWKILVKGNTPIIAGFGRCKREGEEMGRGYEASPWIVDGLKVACKENDLRCLEALENYILKGGDV</sequence>
<organism evidence="3 4">
    <name type="scientific">Neonectria punicea</name>
    <dbReference type="NCBI Taxonomy" id="979145"/>
    <lineage>
        <taxon>Eukaryota</taxon>
        <taxon>Fungi</taxon>
        <taxon>Dikarya</taxon>
        <taxon>Ascomycota</taxon>
        <taxon>Pezizomycotina</taxon>
        <taxon>Sordariomycetes</taxon>
        <taxon>Hypocreomycetidae</taxon>
        <taxon>Hypocreales</taxon>
        <taxon>Nectriaceae</taxon>
        <taxon>Neonectria</taxon>
    </lineage>
</organism>
<accession>A0ABR1H2J8</accession>
<gene>
    <name evidence="3" type="ORF">QQX98_006356</name>
</gene>
<dbReference type="InterPro" id="IPR011009">
    <property type="entry name" value="Kinase-like_dom_sf"/>
</dbReference>
<evidence type="ECO:0000313" key="3">
    <source>
        <dbReference type="EMBL" id="KAK7414841.1"/>
    </source>
</evidence>
<dbReference type="Pfam" id="PF00069">
    <property type="entry name" value="Pkinase"/>
    <property type="match status" value="1"/>
</dbReference>
<proteinExistence type="predicted"/>
<dbReference type="Gene3D" id="1.10.510.10">
    <property type="entry name" value="Transferase(Phosphotransferase) domain 1"/>
    <property type="match status" value="1"/>
</dbReference>
<reference evidence="3 4" key="1">
    <citation type="journal article" date="2025" name="Microbiol. Resour. Announc.">
        <title>Draft genome sequences for Neonectria magnoliae and Neonectria punicea, canker pathogens of Liriodendron tulipifera and Acer saccharum in West Virginia.</title>
        <authorList>
            <person name="Petronek H.M."/>
            <person name="Kasson M.T."/>
            <person name="Metheny A.M."/>
            <person name="Stauder C.M."/>
            <person name="Lovett B."/>
            <person name="Lynch S.C."/>
            <person name="Garnas J.R."/>
            <person name="Kasson L.R."/>
            <person name="Stajich J.E."/>
        </authorList>
    </citation>
    <scope>NUCLEOTIDE SEQUENCE [LARGE SCALE GENOMIC DNA]</scope>
    <source>
        <strain evidence="3 4">NRRL 64653</strain>
    </source>
</reference>
<dbReference type="InterPro" id="IPR000719">
    <property type="entry name" value="Prot_kinase_dom"/>
</dbReference>
<protein>
    <recommendedName>
        <fullName evidence="2">Protein kinase domain-containing protein</fullName>
    </recommendedName>
</protein>
<evidence type="ECO:0000313" key="4">
    <source>
        <dbReference type="Proteomes" id="UP001498476"/>
    </source>
</evidence>
<dbReference type="Proteomes" id="UP001498476">
    <property type="component" value="Unassembled WGS sequence"/>
</dbReference>
<name>A0ABR1H2J8_9HYPO</name>
<dbReference type="PROSITE" id="PS50011">
    <property type="entry name" value="PROTEIN_KINASE_DOM"/>
    <property type="match status" value="1"/>
</dbReference>
<feature type="region of interest" description="Disordered" evidence="1">
    <location>
        <begin position="1"/>
        <end position="33"/>
    </location>
</feature>
<dbReference type="EMBL" id="JAZAVJ010000094">
    <property type="protein sequence ID" value="KAK7414841.1"/>
    <property type="molecule type" value="Genomic_DNA"/>
</dbReference>
<comment type="caution">
    <text evidence="3">The sequence shown here is derived from an EMBL/GenBank/DDBJ whole genome shotgun (WGS) entry which is preliminary data.</text>
</comment>
<evidence type="ECO:0000259" key="2">
    <source>
        <dbReference type="PROSITE" id="PS50011"/>
    </source>
</evidence>